<evidence type="ECO:0000313" key="1">
    <source>
        <dbReference type="EMBL" id="MCG2616163.1"/>
    </source>
</evidence>
<comment type="caution">
    <text evidence="1">The sequence shown here is derived from an EMBL/GenBank/DDBJ whole genome shotgun (WGS) entry which is preliminary data.</text>
</comment>
<proteinExistence type="predicted"/>
<evidence type="ECO:0000313" key="2">
    <source>
        <dbReference type="Proteomes" id="UP001165367"/>
    </source>
</evidence>
<sequence>MPQHSSSEHEPKELNVITLEEAMTKTNNWREAIKSQFDNRPGKVPHGFYISLTDLTEIVNDFKDHKVNGQPRPCVGARIYFTLPDAVAPGGSIPADAISGILVPCYEEAIRTSSQTNNDSLFRDIIVPVKSAVKGAYSIYNVTQPCPPMCDPNSPLV</sequence>
<organism evidence="1 2">
    <name type="scientific">Terrimonas ginsenosidimutans</name>
    <dbReference type="NCBI Taxonomy" id="2908004"/>
    <lineage>
        <taxon>Bacteria</taxon>
        <taxon>Pseudomonadati</taxon>
        <taxon>Bacteroidota</taxon>
        <taxon>Chitinophagia</taxon>
        <taxon>Chitinophagales</taxon>
        <taxon>Chitinophagaceae</taxon>
        <taxon>Terrimonas</taxon>
    </lineage>
</organism>
<gene>
    <name evidence="1" type="ORF">LZZ85_17835</name>
</gene>
<keyword evidence="2" id="KW-1185">Reference proteome</keyword>
<name>A0ABS9KV24_9BACT</name>
<accession>A0ABS9KV24</accession>
<dbReference type="Proteomes" id="UP001165367">
    <property type="component" value="Unassembled WGS sequence"/>
</dbReference>
<reference evidence="1" key="1">
    <citation type="submission" date="2022-01" db="EMBL/GenBank/DDBJ databases">
        <authorList>
            <person name="Jo J.-H."/>
            <person name="Im W.-T."/>
        </authorList>
    </citation>
    <scope>NUCLEOTIDE SEQUENCE</scope>
    <source>
        <strain evidence="1">NA20</strain>
    </source>
</reference>
<dbReference type="RefSeq" id="WP_237874701.1">
    <property type="nucleotide sequence ID" value="NZ_JAKLTR010000012.1"/>
</dbReference>
<protein>
    <submittedName>
        <fullName evidence="1">Uncharacterized protein</fullName>
    </submittedName>
</protein>
<dbReference type="EMBL" id="JAKLTR010000012">
    <property type="protein sequence ID" value="MCG2616163.1"/>
    <property type="molecule type" value="Genomic_DNA"/>
</dbReference>